<sequence>MNPNSSFRLRLQQLMGRLAGRTQQARWANGAPAFGRVGIDDLGRFLIGVSVVLMVAGLFPVPYVRTVSLVVMVVALLRALSRNHMARGRENRAYLDATVRPRAWFRLLDKRWTNRATTRYPRCPHCRKVFAVPKGKGRIRATCPHCHEQSMHTT</sequence>
<organism evidence="1 2">
    <name type="scientific">Berryella wangjianweii</name>
    <dbReference type="NCBI Taxonomy" id="2734634"/>
    <lineage>
        <taxon>Bacteria</taxon>
        <taxon>Bacillati</taxon>
        <taxon>Actinomycetota</taxon>
        <taxon>Coriobacteriia</taxon>
        <taxon>Eggerthellales</taxon>
        <taxon>Eggerthellaceae</taxon>
        <taxon>Berryella</taxon>
    </lineage>
</organism>
<protein>
    <submittedName>
        <fullName evidence="1">Zinc ribbon domain-containing protein</fullName>
    </submittedName>
</protein>
<dbReference type="AlphaFoldDB" id="A0A6M8IZW6"/>
<reference evidence="2" key="1">
    <citation type="submission" date="2020-05" db="EMBL/GenBank/DDBJ databases">
        <title>Novel species in genus Nocardioides.</title>
        <authorList>
            <person name="Zhang G."/>
        </authorList>
    </citation>
    <scope>NUCLEOTIDE SEQUENCE [LARGE SCALE GENOMIC DNA]</scope>
    <source>
        <strain evidence="2">zg-1050</strain>
    </source>
</reference>
<proteinExistence type="predicted"/>
<dbReference type="RefSeq" id="WP_172165458.1">
    <property type="nucleotide sequence ID" value="NZ_CP053716.1"/>
</dbReference>
<evidence type="ECO:0000313" key="2">
    <source>
        <dbReference type="Proteomes" id="UP000503297"/>
    </source>
</evidence>
<accession>A0A6M8IZW6</accession>
<evidence type="ECO:0000313" key="1">
    <source>
        <dbReference type="EMBL" id="QKF06857.1"/>
    </source>
</evidence>
<dbReference type="KEGG" id="bwa:HLV38_01025"/>
<gene>
    <name evidence="1" type="ORF">HLV38_01025</name>
</gene>
<keyword evidence="2" id="KW-1185">Reference proteome</keyword>
<dbReference type="Proteomes" id="UP000503297">
    <property type="component" value="Chromosome"/>
</dbReference>
<dbReference type="EMBL" id="CP053716">
    <property type="protein sequence ID" value="QKF06857.1"/>
    <property type="molecule type" value="Genomic_DNA"/>
</dbReference>
<name>A0A6M8IZW6_9ACTN</name>